<gene>
    <name evidence="1" type="ORF">TNCV_2190231</name>
</gene>
<evidence type="ECO:0000313" key="1">
    <source>
        <dbReference type="EMBL" id="GFX87746.1"/>
    </source>
</evidence>
<accession>A0A8X6R3J1</accession>
<keyword evidence="2" id="KW-1185">Reference proteome</keyword>
<sequence length="79" mass="8949">MSQTTAPYGHGCADNNGCCKKLQQNEECGMPRYMNSSQKGHQIFCQLNIRHNWPPDSEITKRCRSGAITDECQEKCIAR</sequence>
<name>A0A8X6R3J1_TRICX</name>
<dbReference type="Proteomes" id="UP000887159">
    <property type="component" value="Unassembled WGS sequence"/>
</dbReference>
<comment type="caution">
    <text evidence="1">The sequence shown here is derived from an EMBL/GenBank/DDBJ whole genome shotgun (WGS) entry which is preliminary data.</text>
</comment>
<evidence type="ECO:0000313" key="2">
    <source>
        <dbReference type="Proteomes" id="UP000887159"/>
    </source>
</evidence>
<dbReference type="EMBL" id="BMAU01021039">
    <property type="protein sequence ID" value="GFX87746.1"/>
    <property type="molecule type" value="Genomic_DNA"/>
</dbReference>
<proteinExistence type="predicted"/>
<organism evidence="1 2">
    <name type="scientific">Trichonephila clavipes</name>
    <name type="common">Golden silk orbweaver</name>
    <name type="synonym">Nephila clavipes</name>
    <dbReference type="NCBI Taxonomy" id="2585209"/>
    <lineage>
        <taxon>Eukaryota</taxon>
        <taxon>Metazoa</taxon>
        <taxon>Ecdysozoa</taxon>
        <taxon>Arthropoda</taxon>
        <taxon>Chelicerata</taxon>
        <taxon>Arachnida</taxon>
        <taxon>Araneae</taxon>
        <taxon>Araneomorphae</taxon>
        <taxon>Entelegynae</taxon>
        <taxon>Araneoidea</taxon>
        <taxon>Nephilidae</taxon>
        <taxon>Trichonephila</taxon>
    </lineage>
</organism>
<reference evidence="1" key="1">
    <citation type="submission" date="2020-08" db="EMBL/GenBank/DDBJ databases">
        <title>Multicomponent nature underlies the extraordinary mechanical properties of spider dragline silk.</title>
        <authorList>
            <person name="Kono N."/>
            <person name="Nakamura H."/>
            <person name="Mori M."/>
            <person name="Yoshida Y."/>
            <person name="Ohtoshi R."/>
            <person name="Malay A.D."/>
            <person name="Moran D.A.P."/>
            <person name="Tomita M."/>
            <person name="Numata K."/>
            <person name="Arakawa K."/>
        </authorList>
    </citation>
    <scope>NUCLEOTIDE SEQUENCE</scope>
</reference>
<dbReference type="AlphaFoldDB" id="A0A8X6R3J1"/>
<protein>
    <submittedName>
        <fullName evidence="1">Uncharacterized protein</fullName>
    </submittedName>
</protein>